<feature type="compositionally biased region" description="Pro residues" evidence="1">
    <location>
        <begin position="123"/>
        <end position="143"/>
    </location>
</feature>
<keyword evidence="3" id="KW-1185">Reference proteome</keyword>
<keyword evidence="2" id="KW-1133">Transmembrane helix</keyword>
<name>A0A6P6BUY0_PTEVA</name>
<gene>
    <name evidence="4" type="primary">LOC111731501</name>
</gene>
<dbReference type="GeneID" id="111731501"/>
<feature type="region of interest" description="Disordered" evidence="1">
    <location>
        <begin position="89"/>
        <end position="148"/>
    </location>
</feature>
<evidence type="ECO:0000256" key="2">
    <source>
        <dbReference type="SAM" id="Phobius"/>
    </source>
</evidence>
<reference evidence="4" key="1">
    <citation type="submission" date="2025-08" db="UniProtKB">
        <authorList>
            <consortium name="RefSeq"/>
        </authorList>
    </citation>
    <scope>IDENTIFICATION</scope>
    <source>
        <tissue evidence="4">Kidney</tissue>
    </source>
</reference>
<keyword evidence="2" id="KW-0812">Transmembrane</keyword>
<accession>A0A6P6BUY0</accession>
<feature type="compositionally biased region" description="Basic and acidic residues" evidence="1">
    <location>
        <begin position="101"/>
        <end position="110"/>
    </location>
</feature>
<dbReference type="RefSeq" id="XP_023378931.1">
    <property type="nucleotide sequence ID" value="XM_023523163.1"/>
</dbReference>
<feature type="transmembrane region" description="Helical" evidence="2">
    <location>
        <begin position="248"/>
        <end position="267"/>
    </location>
</feature>
<evidence type="ECO:0000313" key="4">
    <source>
        <dbReference type="RefSeq" id="XP_023378931.1"/>
    </source>
</evidence>
<dbReference type="Proteomes" id="UP000515202">
    <property type="component" value="Unplaced"/>
</dbReference>
<dbReference type="KEGG" id="pvp:111731501"/>
<protein>
    <submittedName>
        <fullName evidence="4">Uncharacterized protein LOC111731501</fullName>
    </submittedName>
</protein>
<dbReference type="AlphaFoldDB" id="A0A6P6BUY0"/>
<proteinExistence type="predicted"/>
<evidence type="ECO:0000313" key="3">
    <source>
        <dbReference type="Proteomes" id="UP000515202"/>
    </source>
</evidence>
<evidence type="ECO:0000256" key="1">
    <source>
        <dbReference type="SAM" id="MobiDB-lite"/>
    </source>
</evidence>
<keyword evidence="2" id="KW-0472">Membrane</keyword>
<organism evidence="3 4">
    <name type="scientific">Pteropus vampyrus</name>
    <name type="common">Large flying fox</name>
    <dbReference type="NCBI Taxonomy" id="132908"/>
    <lineage>
        <taxon>Eukaryota</taxon>
        <taxon>Metazoa</taxon>
        <taxon>Chordata</taxon>
        <taxon>Craniata</taxon>
        <taxon>Vertebrata</taxon>
        <taxon>Euteleostomi</taxon>
        <taxon>Mammalia</taxon>
        <taxon>Eutheria</taxon>
        <taxon>Laurasiatheria</taxon>
        <taxon>Chiroptera</taxon>
        <taxon>Yinpterochiroptera</taxon>
        <taxon>Pteropodoidea</taxon>
        <taxon>Pteropodidae</taxon>
        <taxon>Pteropodinae</taxon>
        <taxon>Pteropus</taxon>
    </lineage>
</organism>
<sequence>MKCEQNLKKLRYRELSKLSVPQRMTEPYIQPSTLTQEPTSTARVSNQNSIEENRNFIKQVVSQSITSICKQQVLSGSWLRYPVLLSSSHQTKPSEEGAGNTDERSVRARTGETVSTAARRASPPLPSFPTLPFPPSRPTPRAPTPRRRLRRSALSRLLPRPSFPPLLLPRPAFLSLVGFTESSRLGAVQSVSPLPRPPSSFFSTPPISSPVEDEAAAVAPAPAAAPAVAAVGVAGTGVVKERWQRQRWWLKGAAAGPAASLVLPFLFSAARKFFASVHVCA</sequence>